<dbReference type="AlphaFoldDB" id="A0A9D1JJ65"/>
<proteinExistence type="predicted"/>
<dbReference type="Proteomes" id="UP000823935">
    <property type="component" value="Unassembled WGS sequence"/>
</dbReference>
<organism evidence="1 2">
    <name type="scientific">Candidatus Limivivens intestinipullorum</name>
    <dbReference type="NCBI Taxonomy" id="2840858"/>
    <lineage>
        <taxon>Bacteria</taxon>
        <taxon>Bacillati</taxon>
        <taxon>Bacillota</taxon>
        <taxon>Clostridia</taxon>
        <taxon>Lachnospirales</taxon>
        <taxon>Lachnospiraceae</taxon>
        <taxon>Lachnospiraceae incertae sedis</taxon>
        <taxon>Candidatus Limivivens</taxon>
    </lineage>
</organism>
<protein>
    <submittedName>
        <fullName evidence="1">Uncharacterized protein</fullName>
    </submittedName>
</protein>
<reference evidence="1" key="2">
    <citation type="journal article" date="2021" name="PeerJ">
        <title>Extensive microbial diversity within the chicken gut microbiome revealed by metagenomics and culture.</title>
        <authorList>
            <person name="Gilroy R."/>
            <person name="Ravi A."/>
            <person name="Getino M."/>
            <person name="Pursley I."/>
            <person name="Horton D.L."/>
            <person name="Alikhan N.F."/>
            <person name="Baker D."/>
            <person name="Gharbi K."/>
            <person name="Hall N."/>
            <person name="Watson M."/>
            <person name="Adriaenssens E.M."/>
            <person name="Foster-Nyarko E."/>
            <person name="Jarju S."/>
            <person name="Secka A."/>
            <person name="Antonio M."/>
            <person name="Oren A."/>
            <person name="Chaudhuri R.R."/>
            <person name="La Ragione R."/>
            <person name="Hildebrand F."/>
            <person name="Pallen M.J."/>
        </authorList>
    </citation>
    <scope>NUCLEOTIDE SEQUENCE</scope>
    <source>
        <strain evidence="1">CHK190-19873</strain>
    </source>
</reference>
<dbReference type="EMBL" id="DVIQ01000022">
    <property type="protein sequence ID" value="HIS30662.1"/>
    <property type="molecule type" value="Genomic_DNA"/>
</dbReference>
<reference evidence="1" key="1">
    <citation type="submission" date="2020-10" db="EMBL/GenBank/DDBJ databases">
        <authorList>
            <person name="Gilroy R."/>
        </authorList>
    </citation>
    <scope>NUCLEOTIDE SEQUENCE</scope>
    <source>
        <strain evidence="1">CHK190-19873</strain>
    </source>
</reference>
<gene>
    <name evidence="1" type="ORF">IAB44_03800</name>
</gene>
<evidence type="ECO:0000313" key="2">
    <source>
        <dbReference type="Proteomes" id="UP000823935"/>
    </source>
</evidence>
<dbReference type="Gene3D" id="3.40.50.300">
    <property type="entry name" value="P-loop containing nucleotide triphosphate hydrolases"/>
    <property type="match status" value="1"/>
</dbReference>
<comment type="caution">
    <text evidence="1">The sequence shown here is derived from an EMBL/GenBank/DDBJ whole genome shotgun (WGS) entry which is preliminary data.</text>
</comment>
<sequence>MKDFIFIIGASGIGKSTLAKGLLEHYKTTCVEQWMVPEFYTRDGIEAMTGELEERTCWEIQTAMLFAFNRLGYKNVVASDIDDLRTGDIPIIFKGYDFITLKLVCHDIVQLENQMKNRPNGGLRDYELQRKMNEKNLQRPLLINEREIDITGLYENDVLQKAIDCIEKSESLLEYDYKKPPKELFYSWVFGSGLR</sequence>
<name>A0A9D1JJ65_9FIRM</name>
<evidence type="ECO:0000313" key="1">
    <source>
        <dbReference type="EMBL" id="HIS30662.1"/>
    </source>
</evidence>
<dbReference type="InterPro" id="IPR027417">
    <property type="entry name" value="P-loop_NTPase"/>
</dbReference>
<accession>A0A9D1JJ65</accession>
<dbReference type="SUPFAM" id="SSF52540">
    <property type="entry name" value="P-loop containing nucleoside triphosphate hydrolases"/>
    <property type="match status" value="1"/>
</dbReference>